<dbReference type="PANTHER" id="PTHR46250">
    <property type="entry name" value="MYB/SANT-LIKE DNA-BINDING DOMAIN PROTEIN-RELATED"/>
    <property type="match status" value="1"/>
</dbReference>
<evidence type="ECO:0000313" key="4">
    <source>
        <dbReference type="Proteomes" id="UP000321947"/>
    </source>
</evidence>
<organism evidence="1 3">
    <name type="scientific">Cucumis melo var. makuwa</name>
    <name type="common">Oriental melon</name>
    <dbReference type="NCBI Taxonomy" id="1194695"/>
    <lineage>
        <taxon>Eukaryota</taxon>
        <taxon>Viridiplantae</taxon>
        <taxon>Streptophyta</taxon>
        <taxon>Embryophyta</taxon>
        <taxon>Tracheophyta</taxon>
        <taxon>Spermatophyta</taxon>
        <taxon>Magnoliopsida</taxon>
        <taxon>eudicotyledons</taxon>
        <taxon>Gunneridae</taxon>
        <taxon>Pentapetalae</taxon>
        <taxon>rosids</taxon>
        <taxon>fabids</taxon>
        <taxon>Cucurbitales</taxon>
        <taxon>Cucurbitaceae</taxon>
        <taxon>Benincaseae</taxon>
        <taxon>Cucumis</taxon>
    </lineage>
</organism>
<dbReference type="PANTHER" id="PTHR46250:SF18">
    <property type="entry name" value="MYB_SANT-LIKE DOMAIN-CONTAINING PROTEIN"/>
    <property type="match status" value="1"/>
</dbReference>
<dbReference type="Proteomes" id="UP000321947">
    <property type="component" value="Unassembled WGS sequence"/>
</dbReference>
<dbReference type="Proteomes" id="UP000321393">
    <property type="component" value="Unassembled WGS sequence"/>
</dbReference>
<comment type="caution">
    <text evidence="1">The sequence shown here is derived from an EMBL/GenBank/DDBJ whole genome shotgun (WGS) entry which is preliminary data.</text>
</comment>
<protein>
    <submittedName>
        <fullName evidence="1">Retrotransposon protein</fullName>
    </submittedName>
</protein>
<gene>
    <name evidence="2" type="ORF">E5676_scaffold86G00100</name>
    <name evidence="1" type="ORF">E6C27_scaffold338G00280</name>
</gene>
<evidence type="ECO:0000313" key="3">
    <source>
        <dbReference type="Proteomes" id="UP000321393"/>
    </source>
</evidence>
<sequence>MSSDCLVDLVNARGWRSDNGTFRLGYLAQLVRMLGERMVSCSLTTTVIESRIKLLKKTFQAIEEMRGPTGSGFGWNDNVKCIITERVHHHREGRVRSLGPVKGLLNKPFPHCEALSYVFEKDRATGVRVETFADIGSNVSADNDNVPVEDGINMEFPTMCSQRMKCPMRT</sequence>
<dbReference type="EMBL" id="SSTE01019758">
    <property type="protein sequence ID" value="KAA0036124.1"/>
    <property type="molecule type" value="Genomic_DNA"/>
</dbReference>
<dbReference type="EMBL" id="SSTD01002671">
    <property type="protein sequence ID" value="TYK27595.1"/>
    <property type="molecule type" value="Genomic_DNA"/>
</dbReference>
<evidence type="ECO:0000313" key="1">
    <source>
        <dbReference type="EMBL" id="KAA0036124.1"/>
    </source>
</evidence>
<accession>A0A5A7SXR1</accession>
<reference evidence="3 4" key="1">
    <citation type="submission" date="2019-08" db="EMBL/GenBank/DDBJ databases">
        <title>Draft genome sequences of two oriental melons (Cucumis melo L. var makuwa).</title>
        <authorList>
            <person name="Kwon S.-Y."/>
        </authorList>
    </citation>
    <scope>NUCLEOTIDE SEQUENCE [LARGE SCALE GENOMIC DNA]</scope>
    <source>
        <strain evidence="4">cv. Chang Bougi</strain>
        <strain evidence="3">cv. SW 3</strain>
        <tissue evidence="1">Leaf</tissue>
    </source>
</reference>
<proteinExistence type="predicted"/>
<dbReference type="OrthoDB" id="618098at2759"/>
<evidence type="ECO:0000313" key="2">
    <source>
        <dbReference type="EMBL" id="TYK27595.1"/>
    </source>
</evidence>
<name>A0A5A7SXR1_CUCMM</name>
<dbReference type="AlphaFoldDB" id="A0A5A7SXR1"/>